<dbReference type="OrthoDB" id="10033548at2759"/>
<dbReference type="GO" id="GO:0005737">
    <property type="term" value="C:cytoplasm"/>
    <property type="evidence" value="ECO:0007669"/>
    <property type="project" value="TreeGrafter"/>
</dbReference>
<dbReference type="EMBL" id="CAJNOQ010001063">
    <property type="protein sequence ID" value="CAF0864793.1"/>
    <property type="molecule type" value="Genomic_DNA"/>
</dbReference>
<evidence type="ECO:0008006" key="8">
    <source>
        <dbReference type="Google" id="ProtNLM"/>
    </source>
</evidence>
<evidence type="ECO:0000313" key="7">
    <source>
        <dbReference type="Proteomes" id="UP000663829"/>
    </source>
</evidence>
<dbReference type="Gene3D" id="4.10.640.40">
    <property type="entry name" value="Cytoplasmic polyadenylation element-binding protein, ZZ domain"/>
    <property type="match status" value="1"/>
</dbReference>
<organism evidence="5 7">
    <name type="scientific">Didymodactylos carnosus</name>
    <dbReference type="NCBI Taxonomy" id="1234261"/>
    <lineage>
        <taxon>Eukaryota</taxon>
        <taxon>Metazoa</taxon>
        <taxon>Spiralia</taxon>
        <taxon>Gnathifera</taxon>
        <taxon>Rotifera</taxon>
        <taxon>Eurotatoria</taxon>
        <taxon>Bdelloidea</taxon>
        <taxon>Philodinida</taxon>
        <taxon>Philodinidae</taxon>
        <taxon>Didymodactylos</taxon>
    </lineage>
</organism>
<evidence type="ECO:0000313" key="6">
    <source>
        <dbReference type="EMBL" id="CAF3652319.1"/>
    </source>
</evidence>
<feature type="region of interest" description="Disordered" evidence="2">
    <location>
        <begin position="278"/>
        <end position="302"/>
    </location>
</feature>
<dbReference type="InterPro" id="IPR032296">
    <property type="entry name" value="CEBP_ZZ"/>
</dbReference>
<dbReference type="GO" id="GO:0003730">
    <property type="term" value="F:mRNA 3'-UTR binding"/>
    <property type="evidence" value="ECO:0007669"/>
    <property type="project" value="InterPro"/>
</dbReference>
<dbReference type="InterPro" id="IPR035979">
    <property type="entry name" value="RBD_domain_sf"/>
</dbReference>
<evidence type="ECO:0000256" key="2">
    <source>
        <dbReference type="SAM" id="MobiDB-lite"/>
    </source>
</evidence>
<dbReference type="InterPro" id="IPR012677">
    <property type="entry name" value="Nucleotide-bd_a/b_plait_sf"/>
</dbReference>
<dbReference type="InterPro" id="IPR038446">
    <property type="entry name" value="CEBP_ZZ_sf"/>
</dbReference>
<dbReference type="Proteomes" id="UP000663829">
    <property type="component" value="Unassembled WGS sequence"/>
</dbReference>
<comment type="caution">
    <text evidence="5">The sequence shown here is derived from an EMBL/GenBank/DDBJ whole genome shotgun (WGS) entry which is preliminary data.</text>
</comment>
<keyword evidence="7" id="KW-1185">Reference proteome</keyword>
<evidence type="ECO:0000259" key="3">
    <source>
        <dbReference type="Pfam" id="PF16366"/>
    </source>
</evidence>
<accession>A0A813XG48</accession>
<dbReference type="SUPFAM" id="SSF54928">
    <property type="entry name" value="RNA-binding domain, RBD"/>
    <property type="match status" value="1"/>
</dbReference>
<dbReference type="InterPro" id="IPR034819">
    <property type="entry name" value="CPEB"/>
</dbReference>
<evidence type="ECO:0000259" key="4">
    <source>
        <dbReference type="Pfam" id="PF16367"/>
    </source>
</evidence>
<feature type="domain" description="Cytoplasmic polyadenylation element-binding protein ZZ" evidence="3">
    <location>
        <begin position="232"/>
        <end position="291"/>
    </location>
</feature>
<dbReference type="PANTHER" id="PTHR12566">
    <property type="entry name" value="CYTOPLASMIC POLYADENYLATION ELEMENT BINDING PROTEIN CPEB"/>
    <property type="match status" value="1"/>
</dbReference>
<dbReference type="GO" id="GO:0043022">
    <property type="term" value="F:ribosome binding"/>
    <property type="evidence" value="ECO:0007669"/>
    <property type="project" value="TreeGrafter"/>
</dbReference>
<reference evidence="5" key="1">
    <citation type="submission" date="2021-02" db="EMBL/GenBank/DDBJ databases">
        <authorList>
            <person name="Nowell W R."/>
        </authorList>
    </citation>
    <scope>NUCLEOTIDE SEQUENCE</scope>
</reference>
<sequence length="302" mass="34022">MFHITSCSNGTPTYRGTLPTRIQTMPSAFSQKAFLGGIQSDIITEADLLSILRRFGKCQLKWPKNDTSGSLIPGFCHVIYRDTRSVLELLKHCTHRQRSSVDYFLEIHTTTASTSSLFFGNNKRSTKLKMIQVVPWNIHDNICVVQQLDISSSGTKDWSRTIFISTLHGKISAYGLAVIMSQVFGRVSLAQLNTDKYGYPTGTATVLFSDSLGYMRAVAAGSIDIKCECFHKLLEIDPFLRENELCYYCPNIADNFCRNFRCLRSYCNSCWIKKHGTKPMASSSDHPPISRRQQSFPLATLN</sequence>
<dbReference type="Gene3D" id="3.30.70.330">
    <property type="match status" value="2"/>
</dbReference>
<dbReference type="GO" id="GO:0043005">
    <property type="term" value="C:neuron projection"/>
    <property type="evidence" value="ECO:0007669"/>
    <property type="project" value="TreeGrafter"/>
</dbReference>
<dbReference type="GO" id="GO:0008135">
    <property type="term" value="F:translation factor activity, RNA binding"/>
    <property type="evidence" value="ECO:0007669"/>
    <property type="project" value="TreeGrafter"/>
</dbReference>
<dbReference type="InterPro" id="IPR000504">
    <property type="entry name" value="RRM_dom"/>
</dbReference>
<evidence type="ECO:0000256" key="1">
    <source>
        <dbReference type="ARBA" id="ARBA00022884"/>
    </source>
</evidence>
<proteinExistence type="predicted"/>
<dbReference type="Pfam" id="PF16366">
    <property type="entry name" value="CEBP_ZZ"/>
    <property type="match status" value="1"/>
</dbReference>
<dbReference type="GO" id="GO:0045202">
    <property type="term" value="C:synapse"/>
    <property type="evidence" value="ECO:0007669"/>
    <property type="project" value="TreeGrafter"/>
</dbReference>
<name>A0A813XG48_9BILA</name>
<keyword evidence="1" id="KW-0694">RNA-binding</keyword>
<gene>
    <name evidence="5" type="ORF">GPM918_LOCUS6779</name>
    <name evidence="6" type="ORF">SRO942_LOCUS6779</name>
</gene>
<dbReference type="GO" id="GO:0005634">
    <property type="term" value="C:nucleus"/>
    <property type="evidence" value="ECO:0007669"/>
    <property type="project" value="TreeGrafter"/>
</dbReference>
<dbReference type="EMBL" id="CAJOBC010001063">
    <property type="protein sequence ID" value="CAF3652319.1"/>
    <property type="molecule type" value="Genomic_DNA"/>
</dbReference>
<feature type="compositionally biased region" description="Polar residues" evidence="2">
    <location>
        <begin position="280"/>
        <end position="302"/>
    </location>
</feature>
<dbReference type="GO" id="GO:2000766">
    <property type="term" value="P:negative regulation of cytoplasmic translation"/>
    <property type="evidence" value="ECO:0007669"/>
    <property type="project" value="TreeGrafter"/>
</dbReference>
<dbReference type="Pfam" id="PF16367">
    <property type="entry name" value="RRM_7"/>
    <property type="match status" value="1"/>
</dbReference>
<protein>
    <recommendedName>
        <fullName evidence="8">RRM domain-containing protein</fullName>
    </recommendedName>
</protein>
<evidence type="ECO:0000313" key="5">
    <source>
        <dbReference type="EMBL" id="CAF0864793.1"/>
    </source>
</evidence>
<dbReference type="AlphaFoldDB" id="A0A813XG48"/>
<dbReference type="PANTHER" id="PTHR12566:SF9">
    <property type="entry name" value="CYTOPLASMIC POLYADENYLATION ELEMENT-BINDING PROTEIN 1"/>
    <property type="match status" value="1"/>
</dbReference>
<dbReference type="GO" id="GO:0000900">
    <property type="term" value="F:mRNA regulatory element binding translation repressor activity"/>
    <property type="evidence" value="ECO:0007669"/>
    <property type="project" value="TreeGrafter"/>
</dbReference>
<feature type="domain" description="RRM" evidence="4">
    <location>
        <begin position="30"/>
        <end position="111"/>
    </location>
</feature>
<dbReference type="Proteomes" id="UP000681722">
    <property type="component" value="Unassembled WGS sequence"/>
</dbReference>